<dbReference type="Pfam" id="PF01569">
    <property type="entry name" value="PAP2"/>
    <property type="match status" value="1"/>
</dbReference>
<evidence type="ECO:0000259" key="2">
    <source>
        <dbReference type="Pfam" id="PF01569"/>
    </source>
</evidence>
<proteinExistence type="predicted"/>
<gene>
    <name evidence="3" type="ORF">WJX81_008161</name>
</gene>
<dbReference type="Proteomes" id="UP001445335">
    <property type="component" value="Unassembled WGS sequence"/>
</dbReference>
<keyword evidence="1" id="KW-0472">Membrane</keyword>
<sequence>MESPVHTACIDCTKYESHDALGHALALLSGAPYLIIFSQALIAYREGERRPAARCGALGNCDSFGMPSSHAQTVAFAWALYACSGVLASRRPSVRQGAEGTLLGVLALVVCYARVYLGYHDLAQVAVGAFLDKHSGSGTWILPCAPSHLALPIRTSPGSMASGLCCAALCTLLVASLSCLAEGKTGYRRALLFGFGDVSNAVTTTVSNPVAAVTNTASRAADAAQPYVNKAASGARDVADVARDGSSGNYQKAVDTAGKAATRASGNNEYVAKAASGARDTASIAKSVQSGDNAGAVNKVGSGLHAAGADNDCKDNTVGSKVCNGVFGGAQGANSVATNGVDVYTGKKDPRTAIEASGQTVTDAVVNSAGTELNRAGVENDCQGKSAADWVCQKAGGAKAVNGEISGGIQVGAAALAGTYDSKGAQEIANNASPAIVKDAADAAKQAGVDNDCKGKSVTDRACQVAGGGDKVNGAATTAVNQKVKAPLQYRRANISKRLTGQEECTSLLEAWRL</sequence>
<dbReference type="SUPFAM" id="SSF48317">
    <property type="entry name" value="Acid phosphatase/Vanadium-dependent haloperoxidase"/>
    <property type="match status" value="1"/>
</dbReference>
<organism evidence="3 4">
    <name type="scientific">Elliptochloris bilobata</name>
    <dbReference type="NCBI Taxonomy" id="381761"/>
    <lineage>
        <taxon>Eukaryota</taxon>
        <taxon>Viridiplantae</taxon>
        <taxon>Chlorophyta</taxon>
        <taxon>core chlorophytes</taxon>
        <taxon>Trebouxiophyceae</taxon>
        <taxon>Trebouxiophyceae incertae sedis</taxon>
        <taxon>Elliptochloris clade</taxon>
        <taxon>Elliptochloris</taxon>
    </lineage>
</organism>
<comment type="caution">
    <text evidence="3">The sequence shown here is derived from an EMBL/GenBank/DDBJ whole genome shotgun (WGS) entry which is preliminary data.</text>
</comment>
<dbReference type="EMBL" id="JALJOU010000023">
    <property type="protein sequence ID" value="KAK9837170.1"/>
    <property type="molecule type" value="Genomic_DNA"/>
</dbReference>
<protein>
    <recommendedName>
        <fullName evidence="2">Phosphatidic acid phosphatase type 2/haloperoxidase domain-containing protein</fullName>
    </recommendedName>
</protein>
<keyword evidence="1" id="KW-1133">Transmembrane helix</keyword>
<feature type="transmembrane region" description="Helical" evidence="1">
    <location>
        <begin position="24"/>
        <end position="44"/>
    </location>
</feature>
<feature type="domain" description="Phosphatidic acid phosphatase type 2/haloperoxidase" evidence="2">
    <location>
        <begin position="62"/>
        <end position="131"/>
    </location>
</feature>
<reference evidence="3 4" key="1">
    <citation type="journal article" date="2024" name="Nat. Commun.">
        <title>Phylogenomics reveals the evolutionary origins of lichenization in chlorophyte algae.</title>
        <authorList>
            <person name="Puginier C."/>
            <person name="Libourel C."/>
            <person name="Otte J."/>
            <person name="Skaloud P."/>
            <person name="Haon M."/>
            <person name="Grisel S."/>
            <person name="Petersen M."/>
            <person name="Berrin J.G."/>
            <person name="Delaux P.M."/>
            <person name="Dal Grande F."/>
            <person name="Keller J."/>
        </authorList>
    </citation>
    <scope>NUCLEOTIDE SEQUENCE [LARGE SCALE GENOMIC DNA]</scope>
    <source>
        <strain evidence="3 4">SAG 245.80</strain>
    </source>
</reference>
<name>A0AAW1RU41_9CHLO</name>
<dbReference type="AlphaFoldDB" id="A0AAW1RU41"/>
<evidence type="ECO:0000313" key="3">
    <source>
        <dbReference type="EMBL" id="KAK9837170.1"/>
    </source>
</evidence>
<accession>A0AAW1RU41</accession>
<dbReference type="InterPro" id="IPR000326">
    <property type="entry name" value="PAP2/HPO"/>
</dbReference>
<dbReference type="InterPro" id="IPR036938">
    <property type="entry name" value="PAP2/HPO_sf"/>
</dbReference>
<dbReference type="Gene3D" id="1.20.144.10">
    <property type="entry name" value="Phosphatidic acid phosphatase type 2/haloperoxidase"/>
    <property type="match status" value="1"/>
</dbReference>
<evidence type="ECO:0000313" key="4">
    <source>
        <dbReference type="Proteomes" id="UP001445335"/>
    </source>
</evidence>
<keyword evidence="4" id="KW-1185">Reference proteome</keyword>
<keyword evidence="1" id="KW-0812">Transmembrane</keyword>
<evidence type="ECO:0000256" key="1">
    <source>
        <dbReference type="SAM" id="Phobius"/>
    </source>
</evidence>